<dbReference type="InterPro" id="IPR036208">
    <property type="entry name" value="VHL_sf"/>
</dbReference>
<accession>A0ABT3FM69</accession>
<protein>
    <submittedName>
        <fullName evidence="2">Uncharacterized protein</fullName>
    </submittedName>
</protein>
<keyword evidence="1" id="KW-0732">Signal</keyword>
<reference evidence="2 3" key="1">
    <citation type="submission" date="2022-10" db="EMBL/GenBank/DDBJ databases">
        <title>Luteolibacter flavescens strain MCCC 1K03193, whole genome shotgun sequencing project.</title>
        <authorList>
            <person name="Zhao G."/>
            <person name="Shen L."/>
        </authorList>
    </citation>
    <scope>NUCLEOTIDE SEQUENCE [LARGE SCALE GENOMIC DNA]</scope>
    <source>
        <strain evidence="2 3">MCCC 1K03193</strain>
    </source>
</reference>
<evidence type="ECO:0000313" key="2">
    <source>
        <dbReference type="EMBL" id="MCW1884670.1"/>
    </source>
</evidence>
<evidence type="ECO:0000313" key="3">
    <source>
        <dbReference type="Proteomes" id="UP001207930"/>
    </source>
</evidence>
<dbReference type="Gene3D" id="3.40.390.10">
    <property type="entry name" value="Collagenase (Catalytic Domain)"/>
    <property type="match status" value="1"/>
</dbReference>
<dbReference type="Proteomes" id="UP001207930">
    <property type="component" value="Unassembled WGS sequence"/>
</dbReference>
<dbReference type="SUPFAM" id="SSF55486">
    <property type="entry name" value="Metalloproteases ('zincins'), catalytic domain"/>
    <property type="match status" value="1"/>
</dbReference>
<feature type="chain" id="PRO_5046979701" evidence="1">
    <location>
        <begin position="23"/>
        <end position="377"/>
    </location>
</feature>
<evidence type="ECO:0000256" key="1">
    <source>
        <dbReference type="SAM" id="SignalP"/>
    </source>
</evidence>
<sequence length="377" mass="42296">MKPIRLLSLVLPVSLAFQASLAQERPRLQVINGSKQTLDLFWLKSDTEKVANGSIAPGKDKIFTTSPGHRFQMIGRDDKSDATVTAQVPVQGFRFDPPDKDGIPAFYTQVVRLRGFPIVASAKVNPYALKEAAFLCDLMLAKRPDVLEAMVKSGARLCIMAHDEYTTDLPEFVRMGEQPMPGYEEFSGKDFWDARARGTGGSETDPYCTCGEENLLGYEGDPYSTENILIHEFAHNIHLRGLNNVDPTFDKRLKEAYDAAMKAGLWKGKYASMNHYEYFAEGVQSWFDDNRENDHDHNHVNTRAELLEYDPGLAALCREVFKDTEFKYTKPATRLTGHMEGYDPSKAPRFVWPDRLTAIKAAIRDKSAARDKAANGG</sequence>
<dbReference type="RefSeq" id="WP_264500626.1">
    <property type="nucleotide sequence ID" value="NZ_JAPDDS010000003.1"/>
</dbReference>
<feature type="signal peptide" evidence="1">
    <location>
        <begin position="1"/>
        <end position="22"/>
    </location>
</feature>
<proteinExistence type="predicted"/>
<dbReference type="InterPro" id="IPR024079">
    <property type="entry name" value="MetalloPept_cat_dom_sf"/>
</dbReference>
<organism evidence="2 3">
    <name type="scientific">Luteolibacter flavescens</name>
    <dbReference type="NCBI Taxonomy" id="1859460"/>
    <lineage>
        <taxon>Bacteria</taxon>
        <taxon>Pseudomonadati</taxon>
        <taxon>Verrucomicrobiota</taxon>
        <taxon>Verrucomicrobiia</taxon>
        <taxon>Verrucomicrobiales</taxon>
        <taxon>Verrucomicrobiaceae</taxon>
        <taxon>Luteolibacter</taxon>
    </lineage>
</organism>
<keyword evidence="3" id="KW-1185">Reference proteome</keyword>
<dbReference type="SUPFAM" id="SSF49468">
    <property type="entry name" value="VHL"/>
    <property type="match status" value="1"/>
</dbReference>
<comment type="caution">
    <text evidence="2">The sequence shown here is derived from an EMBL/GenBank/DDBJ whole genome shotgun (WGS) entry which is preliminary data.</text>
</comment>
<dbReference type="EMBL" id="JAPDDS010000003">
    <property type="protein sequence ID" value="MCW1884670.1"/>
    <property type="molecule type" value="Genomic_DNA"/>
</dbReference>
<gene>
    <name evidence="2" type="ORF">OKA04_08000</name>
</gene>
<name>A0ABT3FM69_9BACT</name>